<evidence type="ECO:0000256" key="2">
    <source>
        <dbReference type="ARBA" id="ARBA00022917"/>
    </source>
</evidence>
<accession>A0A6L9QFZ2</accession>
<evidence type="ECO:0000256" key="3">
    <source>
        <dbReference type="ARBA" id="ARBA00023239"/>
    </source>
</evidence>
<evidence type="ECO:0000313" key="7">
    <source>
        <dbReference type="Proteomes" id="UP000475532"/>
    </source>
</evidence>
<evidence type="ECO:0000256" key="1">
    <source>
        <dbReference type="ARBA" id="ARBA00009798"/>
    </source>
</evidence>
<sequence>MSTAGTKGGKAGKGGKGTPATVAAANAGVAFTLHAYEVDPNAESYGEAAADALGIPYGQIFKTLLAEVDGRLTVGIVPVSSSLDLKALAAAAGGKKARMADPKDAERATGYVVGGISPLGQRRRLPTVIDASVSALATVYVSAGRRGLQIELVPADLVRLTGASTAAIARG</sequence>
<evidence type="ECO:0000313" key="6">
    <source>
        <dbReference type="EMBL" id="NEA24205.1"/>
    </source>
</evidence>
<dbReference type="Proteomes" id="UP000475532">
    <property type="component" value="Unassembled WGS sequence"/>
</dbReference>
<keyword evidence="2 4" id="KW-0648">Protein biosynthesis</keyword>
<dbReference type="PANTHER" id="PTHR30411:SF0">
    <property type="entry name" value="CYS-TRNA(PRO)_CYS-TRNA(CYS) DEACYLASE YBAK"/>
    <property type="match status" value="1"/>
</dbReference>
<dbReference type="EC" id="4.2.-.-" evidence="4"/>
<dbReference type="PIRSF" id="PIRSF006181">
    <property type="entry name" value="EbsC_YbaK"/>
    <property type="match status" value="1"/>
</dbReference>
<proteinExistence type="inferred from homology"/>
<dbReference type="GO" id="GO:0006412">
    <property type="term" value="P:translation"/>
    <property type="evidence" value="ECO:0007669"/>
    <property type="project" value="UniProtKB-KW"/>
</dbReference>
<dbReference type="AlphaFoldDB" id="A0A6L9QFZ2"/>
<protein>
    <recommendedName>
        <fullName evidence="4">Cys-tRNA(Pro)/Cys-tRNA(Cys) deacylase</fullName>
        <ecNumber evidence="4">4.2.-.-</ecNumber>
    </recommendedName>
</protein>
<organism evidence="6 7">
    <name type="scientific">Actinomadura bangladeshensis</name>
    <dbReference type="NCBI Taxonomy" id="453573"/>
    <lineage>
        <taxon>Bacteria</taxon>
        <taxon>Bacillati</taxon>
        <taxon>Actinomycetota</taxon>
        <taxon>Actinomycetes</taxon>
        <taxon>Streptosporangiales</taxon>
        <taxon>Thermomonosporaceae</taxon>
        <taxon>Actinomadura</taxon>
    </lineage>
</organism>
<dbReference type="GO" id="GO:0016829">
    <property type="term" value="F:lyase activity"/>
    <property type="evidence" value="ECO:0007669"/>
    <property type="project" value="UniProtKB-KW"/>
</dbReference>
<feature type="domain" description="YbaK/aminoacyl-tRNA synthetase-associated" evidence="5">
    <location>
        <begin position="40"/>
        <end position="160"/>
    </location>
</feature>
<dbReference type="Pfam" id="PF04073">
    <property type="entry name" value="tRNA_edit"/>
    <property type="match status" value="1"/>
</dbReference>
<keyword evidence="3 4" id="KW-0456">Lyase</keyword>
<dbReference type="EMBL" id="JAAGLI010000425">
    <property type="protein sequence ID" value="NEA24205.1"/>
    <property type="molecule type" value="Genomic_DNA"/>
</dbReference>
<gene>
    <name evidence="6" type="primary">ybaK</name>
    <name evidence="6" type="ORF">G3I70_17145</name>
</gene>
<evidence type="ECO:0000259" key="5">
    <source>
        <dbReference type="Pfam" id="PF04073"/>
    </source>
</evidence>
<dbReference type="GO" id="GO:0002161">
    <property type="term" value="F:aminoacyl-tRNA deacylase activity"/>
    <property type="evidence" value="ECO:0007669"/>
    <property type="project" value="InterPro"/>
</dbReference>
<comment type="caution">
    <text evidence="6">The sequence shown here is derived from an EMBL/GenBank/DDBJ whole genome shotgun (WGS) entry which is preliminary data.</text>
</comment>
<reference evidence="6 7" key="1">
    <citation type="submission" date="2020-01" db="EMBL/GenBank/DDBJ databases">
        <title>Insect and environment-associated Actinomycetes.</title>
        <authorList>
            <person name="Currrie C."/>
            <person name="Chevrette M."/>
            <person name="Carlson C."/>
            <person name="Stubbendieck R."/>
            <person name="Wendt-Pienkowski E."/>
        </authorList>
    </citation>
    <scope>NUCLEOTIDE SEQUENCE [LARGE SCALE GENOMIC DNA]</scope>
    <source>
        <strain evidence="6 7">SID10258</strain>
    </source>
</reference>
<name>A0A6L9QFZ2_9ACTN</name>
<dbReference type="Gene3D" id="3.90.960.10">
    <property type="entry name" value="YbaK/aminoacyl-tRNA synthetase-associated domain"/>
    <property type="match status" value="1"/>
</dbReference>
<evidence type="ECO:0000256" key="4">
    <source>
        <dbReference type="PIRNR" id="PIRNR006181"/>
    </source>
</evidence>
<dbReference type="NCBIfam" id="TIGR00011">
    <property type="entry name" value="YbaK_EbsC"/>
    <property type="match status" value="1"/>
</dbReference>
<dbReference type="InterPro" id="IPR004369">
    <property type="entry name" value="Prolyl-tRNA_editing_YbaK/EbsC"/>
</dbReference>
<dbReference type="RefSeq" id="WP_163057168.1">
    <property type="nucleotide sequence ID" value="NZ_JAAGLI010000425.1"/>
</dbReference>
<dbReference type="InterPro" id="IPR036754">
    <property type="entry name" value="YbaK/aa-tRNA-synt-asso_dom_sf"/>
</dbReference>
<dbReference type="PANTHER" id="PTHR30411">
    <property type="entry name" value="CYTOPLASMIC PROTEIN"/>
    <property type="match status" value="1"/>
</dbReference>
<dbReference type="SUPFAM" id="SSF55826">
    <property type="entry name" value="YbaK/ProRS associated domain"/>
    <property type="match status" value="1"/>
</dbReference>
<comment type="similarity">
    <text evidence="1 4">Belongs to the prolyl-tRNA editing family. YbaK/EbsC subfamily.</text>
</comment>
<dbReference type="InterPro" id="IPR007214">
    <property type="entry name" value="YbaK/aa-tRNA-synth-assoc-dom"/>
</dbReference>
<dbReference type="CDD" id="cd00002">
    <property type="entry name" value="YbaK_deacylase"/>
    <property type="match status" value="1"/>
</dbReference>